<evidence type="ECO:0000313" key="1">
    <source>
        <dbReference type="EMBL" id="SMC65228.1"/>
    </source>
</evidence>
<dbReference type="AlphaFoldDB" id="A0A1W2AYH6"/>
<accession>A0A1W2AYH6</accession>
<keyword evidence="2" id="KW-1185">Reference proteome</keyword>
<sequence>MTPTSTSATPARETALTFVQRLFSRPDLTDVEVHRAVGARLAAERRDCAVDKIISDAQSGNGEALAFLRTIDLPAPTARLVMPVQELGGGVLRHAFCLAFGRSVIGRG</sequence>
<dbReference type="Proteomes" id="UP000192656">
    <property type="component" value="Unassembled WGS sequence"/>
</dbReference>
<dbReference type="OrthoDB" id="7907182at2"/>
<proteinExistence type="predicted"/>
<organism evidence="1 2">
    <name type="scientific">Fulvimarina manganoxydans</name>
    <dbReference type="NCBI Taxonomy" id="937218"/>
    <lineage>
        <taxon>Bacteria</taxon>
        <taxon>Pseudomonadati</taxon>
        <taxon>Pseudomonadota</taxon>
        <taxon>Alphaproteobacteria</taxon>
        <taxon>Hyphomicrobiales</taxon>
        <taxon>Aurantimonadaceae</taxon>
        <taxon>Fulvimarina</taxon>
    </lineage>
</organism>
<name>A0A1W2AYH6_9HYPH</name>
<dbReference type="EMBL" id="FWXR01000005">
    <property type="protein sequence ID" value="SMC65228.1"/>
    <property type="molecule type" value="Genomic_DNA"/>
</dbReference>
<dbReference type="STRING" id="937218.SAMN06297251_105142"/>
<protein>
    <submittedName>
        <fullName evidence="1">Uncharacterized protein</fullName>
    </submittedName>
</protein>
<gene>
    <name evidence="1" type="ORF">SAMN06297251_105142</name>
</gene>
<dbReference type="RefSeq" id="WP_139798276.1">
    <property type="nucleotide sequence ID" value="NZ_FWXR01000005.1"/>
</dbReference>
<evidence type="ECO:0000313" key="2">
    <source>
        <dbReference type="Proteomes" id="UP000192656"/>
    </source>
</evidence>
<reference evidence="1 2" key="1">
    <citation type="submission" date="2017-04" db="EMBL/GenBank/DDBJ databases">
        <authorList>
            <person name="Afonso C.L."/>
            <person name="Miller P.J."/>
            <person name="Scott M.A."/>
            <person name="Spackman E."/>
            <person name="Goraichik I."/>
            <person name="Dimitrov K.M."/>
            <person name="Suarez D.L."/>
            <person name="Swayne D.E."/>
        </authorList>
    </citation>
    <scope>NUCLEOTIDE SEQUENCE [LARGE SCALE GENOMIC DNA]</scope>
    <source>
        <strain evidence="1 2">CGMCC 1.10972</strain>
    </source>
</reference>